<dbReference type="Proteomes" id="UP001153404">
    <property type="component" value="Unassembled WGS sequence"/>
</dbReference>
<dbReference type="InterPro" id="IPR010106">
    <property type="entry name" value="RpnA"/>
</dbReference>
<comment type="caution">
    <text evidence="1">The sequence shown here is derived from an EMBL/GenBank/DDBJ whole genome shotgun (WGS) entry which is preliminary data.</text>
</comment>
<dbReference type="NCBIfam" id="TIGR01784">
    <property type="entry name" value="T_den_put_tspse"/>
    <property type="match status" value="1"/>
</dbReference>
<sequence length="315" mass="36383">MKKRLNPKNDYLFKRLFGEADSKPLLIGLLNAVLRRDERDAIADLVVLDGKLLTKRLVEDKEGVLDIRCETANREQINVEMQVGRYRHMEKRSLFYMGRLLADSIREGEDYGQLKKTICINMLDFSFLPLEGFHRSFHLYEDAERRFRLTDLIELHFIEFPKFRSAPYAVADPLHRWLRFLDERTTHEQLEELIAMDPTIRTAEERLSHLSEDDMTRMLYEAREKANRDRISFLKDAREQGLEEGRELGIAQGKELGIAQGKELGIAQGRELGIAQGRVAVARNLLKAGTDIAVVSQLAELPLEQVRLLAAHLEE</sequence>
<accession>A0A9X4L0Y7</accession>
<dbReference type="EMBL" id="JAPDIA010000007">
    <property type="protein sequence ID" value="MDG0811479.1"/>
    <property type="molecule type" value="Genomic_DNA"/>
</dbReference>
<evidence type="ECO:0000313" key="1">
    <source>
        <dbReference type="EMBL" id="MDG0811479.1"/>
    </source>
</evidence>
<evidence type="ECO:0000313" key="2">
    <source>
        <dbReference type="Proteomes" id="UP001153404"/>
    </source>
</evidence>
<dbReference type="PANTHER" id="PTHR41317:SF1">
    <property type="entry name" value="PD-(D_E)XK NUCLEASE FAMILY TRANSPOSASE"/>
    <property type="match status" value="1"/>
</dbReference>
<dbReference type="AlphaFoldDB" id="A0A9X4L0Y7"/>
<organism evidence="1 2">
    <name type="scientific">Cohnella rhizosphaerae</name>
    <dbReference type="NCBI Taxonomy" id="1457232"/>
    <lineage>
        <taxon>Bacteria</taxon>
        <taxon>Bacillati</taxon>
        <taxon>Bacillota</taxon>
        <taxon>Bacilli</taxon>
        <taxon>Bacillales</taxon>
        <taxon>Paenibacillaceae</taxon>
        <taxon>Cohnella</taxon>
    </lineage>
</organism>
<gene>
    <name evidence="1" type="ORF">OMP40_20470</name>
</gene>
<name>A0A9X4L0Y7_9BACL</name>
<reference evidence="1" key="1">
    <citation type="submission" date="2022-10" db="EMBL/GenBank/DDBJ databases">
        <title>Comparative genomic analysis of Cohnella hashimotonis sp. nov., isolated from the International Space Station.</title>
        <authorList>
            <person name="Simpson A."/>
            <person name="Venkateswaran K."/>
        </authorList>
    </citation>
    <scope>NUCLEOTIDE SEQUENCE</scope>
    <source>
        <strain evidence="1">DSM 28161</strain>
    </source>
</reference>
<dbReference type="Pfam" id="PF12784">
    <property type="entry name" value="PDDEXK_2"/>
    <property type="match status" value="1"/>
</dbReference>
<proteinExistence type="predicted"/>
<dbReference type="RefSeq" id="WP_277534113.1">
    <property type="nucleotide sequence ID" value="NZ_JAPDIA010000007.1"/>
</dbReference>
<protein>
    <submittedName>
        <fullName evidence="1">Rpn family recombination-promoting nuclease/putative transposase</fullName>
    </submittedName>
</protein>
<dbReference type="PANTHER" id="PTHR41317">
    <property type="entry name" value="PD-(D_E)XK NUCLEASE FAMILY TRANSPOSASE"/>
    <property type="match status" value="1"/>
</dbReference>
<keyword evidence="2" id="KW-1185">Reference proteome</keyword>